<comment type="subcellular location">
    <subcellularLocation>
        <location evidence="2">Endoplasmic reticulum membrane</location>
    </subcellularLocation>
</comment>
<evidence type="ECO:0000256" key="3">
    <source>
        <dbReference type="ARBA" id="ARBA00004922"/>
    </source>
</evidence>
<dbReference type="OrthoDB" id="3057168at2759"/>
<evidence type="ECO:0000256" key="2">
    <source>
        <dbReference type="ARBA" id="ARBA00004586"/>
    </source>
</evidence>
<comment type="cofactor">
    <cofactor evidence="1">
        <name>Mg(2+)</name>
        <dbReference type="ChEBI" id="CHEBI:18420"/>
    </cofactor>
</comment>
<evidence type="ECO:0000256" key="8">
    <source>
        <dbReference type="ARBA" id="ARBA00022824"/>
    </source>
</evidence>
<sequence length="321" mass="36683">MGLLAYPFLLFLHIVYSLVVFSLSLWCRIRRHTPLPLNASRQRIPKHLAVLFVTDPEIDLITTEQRLMESVECAVKWSLEVGIEQLCLFDNEGILLRYSESIRDLVAPSPLPSKMQISEPAIVYPPTPPMSDYSESRSLSPEGFESSVPIARMSATSPRNELRPGGKHATFGKDDSKTLNINIVSREAGKPFVATMARSIAWSERRKQKVGAGCEDFHLSIAELEKHLEGPSGLSPPDFMIIHPIHPSKYNRFPLELHGFPPWQIRLTEIYCDRLRKQYRSRLMWFLPLEIRAAFLSSSLTEWEFREALDQYAGAEMRFGR</sequence>
<keyword evidence="7 13" id="KW-0812">Transmembrane</keyword>
<dbReference type="Proteomes" id="UP000559256">
    <property type="component" value="Unassembled WGS sequence"/>
</dbReference>
<organism evidence="14 15">
    <name type="scientific">Tetrapyrgos nigripes</name>
    <dbReference type="NCBI Taxonomy" id="182062"/>
    <lineage>
        <taxon>Eukaryota</taxon>
        <taxon>Fungi</taxon>
        <taxon>Dikarya</taxon>
        <taxon>Basidiomycota</taxon>
        <taxon>Agaricomycotina</taxon>
        <taxon>Agaricomycetes</taxon>
        <taxon>Agaricomycetidae</taxon>
        <taxon>Agaricales</taxon>
        <taxon>Marasmiineae</taxon>
        <taxon>Marasmiaceae</taxon>
        <taxon>Tetrapyrgos</taxon>
    </lineage>
</organism>
<dbReference type="UniPathway" id="UPA00378"/>
<dbReference type="InterPro" id="IPR036424">
    <property type="entry name" value="UPP_synth-like_sf"/>
</dbReference>
<evidence type="ECO:0000256" key="10">
    <source>
        <dbReference type="ARBA" id="ARBA00022989"/>
    </source>
</evidence>
<evidence type="ECO:0000256" key="7">
    <source>
        <dbReference type="ARBA" id="ARBA00022692"/>
    </source>
</evidence>
<name>A0A8H5H149_9AGAR</name>
<dbReference type="PANTHER" id="PTHR21528:SF0">
    <property type="entry name" value="DEHYDRODOLICHYL DIPHOSPHATE SYNTHASE COMPLEX SUBUNIT NUS1"/>
    <property type="match status" value="1"/>
</dbReference>
<keyword evidence="11 13" id="KW-0472">Membrane</keyword>
<evidence type="ECO:0000256" key="6">
    <source>
        <dbReference type="ARBA" id="ARBA00022679"/>
    </source>
</evidence>
<dbReference type="EMBL" id="JAACJM010000001">
    <property type="protein sequence ID" value="KAF5374788.1"/>
    <property type="molecule type" value="Genomic_DNA"/>
</dbReference>
<accession>A0A8H5H149</accession>
<evidence type="ECO:0000313" key="15">
    <source>
        <dbReference type="Proteomes" id="UP000559256"/>
    </source>
</evidence>
<dbReference type="GO" id="GO:0045547">
    <property type="term" value="F:ditrans,polycis-polyprenyl diphosphate synthase [(2E,6E)-farnesyl diphosphate specific] activity"/>
    <property type="evidence" value="ECO:0007669"/>
    <property type="project" value="UniProtKB-EC"/>
</dbReference>
<keyword evidence="8" id="KW-0256">Endoplasmic reticulum</keyword>
<keyword evidence="10 13" id="KW-1133">Transmembrane helix</keyword>
<dbReference type="EC" id="2.5.1.87" evidence="5"/>
<dbReference type="GO" id="GO:0005789">
    <property type="term" value="C:endoplasmic reticulum membrane"/>
    <property type="evidence" value="ECO:0007669"/>
    <property type="project" value="UniProtKB-SubCell"/>
</dbReference>
<dbReference type="AlphaFoldDB" id="A0A8H5H149"/>
<dbReference type="GO" id="GO:1904423">
    <property type="term" value="C:dehydrodolichyl diphosphate synthase complex"/>
    <property type="evidence" value="ECO:0007669"/>
    <property type="project" value="InterPro"/>
</dbReference>
<evidence type="ECO:0000256" key="1">
    <source>
        <dbReference type="ARBA" id="ARBA00001946"/>
    </source>
</evidence>
<evidence type="ECO:0000313" key="14">
    <source>
        <dbReference type="EMBL" id="KAF5374788.1"/>
    </source>
</evidence>
<comment type="similarity">
    <text evidence="4">Belongs to the UPP synthase family.</text>
</comment>
<evidence type="ECO:0000256" key="12">
    <source>
        <dbReference type="ARBA" id="ARBA00047353"/>
    </source>
</evidence>
<comment type="pathway">
    <text evidence="3">Protein modification; protein glycosylation.</text>
</comment>
<proteinExistence type="inferred from homology"/>
<evidence type="ECO:0000256" key="11">
    <source>
        <dbReference type="ARBA" id="ARBA00023136"/>
    </source>
</evidence>
<keyword evidence="15" id="KW-1185">Reference proteome</keyword>
<keyword evidence="9" id="KW-0460">Magnesium</keyword>
<evidence type="ECO:0000256" key="13">
    <source>
        <dbReference type="SAM" id="Phobius"/>
    </source>
</evidence>
<feature type="transmembrane region" description="Helical" evidence="13">
    <location>
        <begin position="6"/>
        <end position="27"/>
    </location>
</feature>
<dbReference type="PANTHER" id="PTHR21528">
    <property type="entry name" value="DEHYDRODOLICHYL DIPHOSPHATE SYNTHASE COMPLEX SUBUNIT NUS1"/>
    <property type="match status" value="1"/>
</dbReference>
<protein>
    <recommendedName>
        <fullName evidence="5">ditrans,polycis-polyprenyl diphosphate synthase [(2E,6E)-farnesyldiphosphate specific]</fullName>
        <ecNumber evidence="5">2.5.1.87</ecNumber>
    </recommendedName>
</protein>
<keyword evidence="6" id="KW-0808">Transferase</keyword>
<gene>
    <name evidence="14" type="ORF">D9758_000332</name>
</gene>
<comment type="caution">
    <text evidence="14">The sequence shown here is derived from an EMBL/GenBank/DDBJ whole genome shotgun (WGS) entry which is preliminary data.</text>
</comment>
<comment type="catalytic activity">
    <reaction evidence="12">
        <text>n isopentenyl diphosphate + (2E,6E)-farnesyl diphosphate = a di-trans,poly-cis-polyprenyl diphosphate + n diphosphate</text>
        <dbReference type="Rhea" id="RHEA:53008"/>
        <dbReference type="Rhea" id="RHEA-COMP:19494"/>
        <dbReference type="ChEBI" id="CHEBI:33019"/>
        <dbReference type="ChEBI" id="CHEBI:128769"/>
        <dbReference type="ChEBI" id="CHEBI:136960"/>
        <dbReference type="ChEBI" id="CHEBI:175763"/>
        <dbReference type="EC" id="2.5.1.87"/>
    </reaction>
</comment>
<evidence type="ECO:0000256" key="4">
    <source>
        <dbReference type="ARBA" id="ARBA00005432"/>
    </source>
</evidence>
<evidence type="ECO:0000256" key="9">
    <source>
        <dbReference type="ARBA" id="ARBA00022842"/>
    </source>
</evidence>
<evidence type="ECO:0000256" key="5">
    <source>
        <dbReference type="ARBA" id="ARBA00012596"/>
    </source>
</evidence>
<dbReference type="InterPro" id="IPR038887">
    <property type="entry name" value="Nus1/NgBR"/>
</dbReference>
<reference evidence="14 15" key="1">
    <citation type="journal article" date="2020" name="ISME J.">
        <title>Uncovering the hidden diversity of litter-decomposition mechanisms in mushroom-forming fungi.</title>
        <authorList>
            <person name="Floudas D."/>
            <person name="Bentzer J."/>
            <person name="Ahren D."/>
            <person name="Johansson T."/>
            <person name="Persson P."/>
            <person name="Tunlid A."/>
        </authorList>
    </citation>
    <scope>NUCLEOTIDE SEQUENCE [LARGE SCALE GENOMIC DNA]</scope>
    <source>
        <strain evidence="14 15">CBS 291.85</strain>
    </source>
</reference>
<dbReference type="Gene3D" id="3.40.1180.10">
    <property type="entry name" value="Decaprenyl diphosphate synthase-like"/>
    <property type="match status" value="1"/>
</dbReference>